<evidence type="ECO:0000313" key="2">
    <source>
        <dbReference type="EMBL" id="KAJ8874563.1"/>
    </source>
</evidence>
<dbReference type="Proteomes" id="UP001159363">
    <property type="component" value="Chromosome 9"/>
</dbReference>
<sequence>MASDKLVSLRIEREEIWAALNSEVLRADAGVIEVNMERCRNEGEGETGDPRENPPTSGIVRHDSHLRKSGDLAGDWARFALVGGGRANRSATLSYHTSTSRPQTLKIAPGRQGPQGKKNLFKYRAGNFIGAITQGAGASAGEILARPNSLTGLEETSSRLSLRITVFESGRGRSRIFARGNRAIDDAAGRWLFSGISRFTALEFQSCSVLPSFCRHRRELKVNDALPSSLRGRVASASDVADAPLDCRIGSSSTSPQLSETPLDQSNRVPLPTFDRQDASGVHPFSLLQPLPHTLTGEFVQASLPEEQKHSGSPPAQPCGPSPHPSQTPNAKRAPCYARLTSCVSGKFKQPSYSLAKAHKTDKTVIGFWGHPIIHIKAEREKIAQLQWASYRVSVFTNKPGAPNPLQWKRGESKEEWKEQSLTSDERMGDYVGSTTKVADITDRTESLK</sequence>
<gene>
    <name evidence="2" type="ORF">PR048_025426</name>
</gene>
<keyword evidence="3" id="KW-1185">Reference proteome</keyword>
<proteinExistence type="predicted"/>
<feature type="compositionally biased region" description="Basic and acidic residues" evidence="1">
    <location>
        <begin position="409"/>
        <end position="429"/>
    </location>
</feature>
<comment type="caution">
    <text evidence="2">The sequence shown here is derived from an EMBL/GenBank/DDBJ whole genome shotgun (WGS) entry which is preliminary data.</text>
</comment>
<feature type="compositionally biased region" description="Polar residues" evidence="1">
    <location>
        <begin position="250"/>
        <end position="268"/>
    </location>
</feature>
<reference evidence="2 3" key="1">
    <citation type="submission" date="2023-02" db="EMBL/GenBank/DDBJ databases">
        <title>LHISI_Scaffold_Assembly.</title>
        <authorList>
            <person name="Stuart O.P."/>
            <person name="Cleave R."/>
            <person name="Magrath M.J.L."/>
            <person name="Mikheyev A.S."/>
        </authorList>
    </citation>
    <scope>NUCLEOTIDE SEQUENCE [LARGE SCALE GENOMIC DNA]</scope>
    <source>
        <strain evidence="2">Daus_M_001</strain>
        <tissue evidence="2">Leg muscle</tissue>
    </source>
</reference>
<evidence type="ECO:0000313" key="3">
    <source>
        <dbReference type="Proteomes" id="UP001159363"/>
    </source>
</evidence>
<feature type="compositionally biased region" description="Pro residues" evidence="1">
    <location>
        <begin position="315"/>
        <end position="326"/>
    </location>
</feature>
<feature type="region of interest" description="Disordered" evidence="1">
    <location>
        <begin position="246"/>
        <end position="275"/>
    </location>
</feature>
<dbReference type="EMBL" id="JARBHB010000010">
    <property type="protein sequence ID" value="KAJ8874563.1"/>
    <property type="molecule type" value="Genomic_DNA"/>
</dbReference>
<organism evidence="2 3">
    <name type="scientific">Dryococelus australis</name>
    <dbReference type="NCBI Taxonomy" id="614101"/>
    <lineage>
        <taxon>Eukaryota</taxon>
        <taxon>Metazoa</taxon>
        <taxon>Ecdysozoa</taxon>
        <taxon>Arthropoda</taxon>
        <taxon>Hexapoda</taxon>
        <taxon>Insecta</taxon>
        <taxon>Pterygota</taxon>
        <taxon>Neoptera</taxon>
        <taxon>Polyneoptera</taxon>
        <taxon>Phasmatodea</taxon>
        <taxon>Verophasmatodea</taxon>
        <taxon>Anareolatae</taxon>
        <taxon>Phasmatidae</taxon>
        <taxon>Eurycanthinae</taxon>
        <taxon>Dryococelus</taxon>
    </lineage>
</organism>
<feature type="compositionally biased region" description="Basic and acidic residues" evidence="1">
    <location>
        <begin position="39"/>
        <end position="52"/>
    </location>
</feature>
<feature type="region of interest" description="Disordered" evidence="1">
    <location>
        <begin position="39"/>
        <end position="60"/>
    </location>
</feature>
<feature type="region of interest" description="Disordered" evidence="1">
    <location>
        <begin position="400"/>
        <end position="436"/>
    </location>
</feature>
<name>A0ABQ9GRB6_9NEOP</name>
<protein>
    <submittedName>
        <fullName evidence="2">Uncharacterized protein</fullName>
    </submittedName>
</protein>
<evidence type="ECO:0000256" key="1">
    <source>
        <dbReference type="SAM" id="MobiDB-lite"/>
    </source>
</evidence>
<accession>A0ABQ9GRB6</accession>
<feature type="region of interest" description="Disordered" evidence="1">
    <location>
        <begin position="306"/>
        <end position="332"/>
    </location>
</feature>